<dbReference type="OrthoDB" id="107033at2157"/>
<dbReference type="PANTHER" id="PTHR42957:SF1">
    <property type="entry name" value="HELICASE MJ1565-RELATED"/>
    <property type="match status" value="1"/>
</dbReference>
<dbReference type="InterPro" id="IPR002789">
    <property type="entry name" value="HerA_central"/>
</dbReference>
<organism evidence="6 7">
    <name type="scientific">Methanospirillum lacunae</name>
    <dbReference type="NCBI Taxonomy" id="668570"/>
    <lineage>
        <taxon>Archaea</taxon>
        <taxon>Methanobacteriati</taxon>
        <taxon>Methanobacteriota</taxon>
        <taxon>Stenosarchaea group</taxon>
        <taxon>Methanomicrobia</taxon>
        <taxon>Methanomicrobiales</taxon>
        <taxon>Methanospirillaceae</taxon>
        <taxon>Methanospirillum</taxon>
    </lineage>
</organism>
<protein>
    <submittedName>
        <fullName evidence="6">ATP-binding protein</fullName>
    </submittedName>
</protein>
<dbReference type="Pfam" id="PF01935">
    <property type="entry name" value="DUF87"/>
    <property type="match status" value="1"/>
</dbReference>
<dbReference type="GO" id="GO:0043138">
    <property type="term" value="F:3'-5' DNA helicase activity"/>
    <property type="evidence" value="ECO:0007669"/>
    <property type="project" value="UniProtKB-EC"/>
</dbReference>
<dbReference type="InterPro" id="IPR008571">
    <property type="entry name" value="HerA-like"/>
</dbReference>
<dbReference type="SUPFAM" id="SSF52540">
    <property type="entry name" value="P-loop containing nucleoside triphosphate hydrolases"/>
    <property type="match status" value="1"/>
</dbReference>
<accession>A0A2V2N2P1</accession>
<evidence type="ECO:0000256" key="3">
    <source>
        <dbReference type="ARBA" id="ARBA00048954"/>
    </source>
</evidence>
<feature type="domain" description="Helicase HerA central" evidence="5">
    <location>
        <begin position="117"/>
        <end position="363"/>
    </location>
</feature>
<dbReference type="Proteomes" id="UP000245657">
    <property type="component" value="Unassembled WGS sequence"/>
</dbReference>
<evidence type="ECO:0000259" key="5">
    <source>
        <dbReference type="Pfam" id="PF01935"/>
    </source>
</evidence>
<keyword evidence="7" id="KW-1185">Reference proteome</keyword>
<evidence type="ECO:0000256" key="2">
    <source>
        <dbReference type="ARBA" id="ARBA00034617"/>
    </source>
</evidence>
<dbReference type="GO" id="GO:0043139">
    <property type="term" value="F:5'-3' DNA helicase activity"/>
    <property type="evidence" value="ECO:0007669"/>
    <property type="project" value="UniProtKB-EC"/>
</dbReference>
<comment type="catalytic activity">
    <reaction evidence="4">
        <text>ATP + H2O = ADP + phosphate + H(+)</text>
        <dbReference type="Rhea" id="RHEA:13065"/>
        <dbReference type="ChEBI" id="CHEBI:15377"/>
        <dbReference type="ChEBI" id="CHEBI:15378"/>
        <dbReference type="ChEBI" id="CHEBI:30616"/>
        <dbReference type="ChEBI" id="CHEBI:43474"/>
        <dbReference type="ChEBI" id="CHEBI:456216"/>
        <dbReference type="EC" id="5.6.2.4"/>
    </reaction>
</comment>
<dbReference type="EMBL" id="QGMY01000006">
    <property type="protein sequence ID" value="PWR72820.1"/>
    <property type="molecule type" value="Genomic_DNA"/>
</dbReference>
<dbReference type="GO" id="GO:0005524">
    <property type="term" value="F:ATP binding"/>
    <property type="evidence" value="ECO:0007669"/>
    <property type="project" value="UniProtKB-KW"/>
</dbReference>
<comment type="catalytic activity">
    <reaction evidence="3">
        <text>ATP + H2O = ADP + phosphate + H(+)</text>
        <dbReference type="Rhea" id="RHEA:13065"/>
        <dbReference type="ChEBI" id="CHEBI:15377"/>
        <dbReference type="ChEBI" id="CHEBI:15378"/>
        <dbReference type="ChEBI" id="CHEBI:30616"/>
        <dbReference type="ChEBI" id="CHEBI:43474"/>
        <dbReference type="ChEBI" id="CHEBI:456216"/>
        <dbReference type="EC" id="5.6.2.3"/>
    </reaction>
</comment>
<evidence type="ECO:0000256" key="1">
    <source>
        <dbReference type="ARBA" id="ARBA00007816"/>
    </source>
</evidence>
<dbReference type="AlphaFoldDB" id="A0A2V2N2P1"/>
<comment type="catalytic activity">
    <reaction evidence="2">
        <text>Couples ATP hydrolysis with the unwinding of duplex DNA by translocating in the 3'-5' direction.</text>
        <dbReference type="EC" id="5.6.2.4"/>
    </reaction>
</comment>
<proteinExistence type="inferred from homology"/>
<comment type="caution">
    <text evidence="6">The sequence shown here is derived from an EMBL/GenBank/DDBJ whole genome shotgun (WGS) entry which is preliminary data.</text>
</comment>
<dbReference type="PANTHER" id="PTHR42957">
    <property type="entry name" value="HELICASE MJ1565-RELATED"/>
    <property type="match status" value="1"/>
</dbReference>
<dbReference type="InterPro" id="IPR027417">
    <property type="entry name" value="P-loop_NTPase"/>
</dbReference>
<comment type="similarity">
    <text evidence="1">Belongs to the HerA family.</text>
</comment>
<evidence type="ECO:0000313" key="7">
    <source>
        <dbReference type="Proteomes" id="UP000245657"/>
    </source>
</evidence>
<name>A0A2V2N2P1_9EURY</name>
<gene>
    <name evidence="6" type="ORF">DK846_07685</name>
</gene>
<reference evidence="6 7" key="1">
    <citation type="submission" date="2018-05" db="EMBL/GenBank/DDBJ databases">
        <title>Draft genome of Methanospirillum lacunae Ki8-1.</title>
        <authorList>
            <person name="Dueholm M.S."/>
            <person name="Nielsen P.H."/>
            <person name="Bakmann L.F."/>
            <person name="Otzen D.E."/>
        </authorList>
    </citation>
    <scope>NUCLEOTIDE SEQUENCE [LARGE SCALE GENOMIC DNA]</scope>
    <source>
        <strain evidence="6 7">Ki8-1</strain>
    </source>
</reference>
<keyword evidence="6" id="KW-0067">ATP-binding</keyword>
<dbReference type="Gene3D" id="3.40.50.300">
    <property type="entry name" value="P-loop containing nucleotide triphosphate hydrolases"/>
    <property type="match status" value="2"/>
</dbReference>
<evidence type="ECO:0000313" key="6">
    <source>
        <dbReference type="EMBL" id="PWR72820.1"/>
    </source>
</evidence>
<evidence type="ECO:0000256" key="4">
    <source>
        <dbReference type="ARBA" id="ARBA00048988"/>
    </source>
</evidence>
<sequence length="500" mass="55581">MSSGRLLDNRLTGTSVLHYVFRTPAASPMSIGDLVVVDDQQNRARFFARITGIGHDEQSCTGDSLDDTSLVISAYPIGCIGVDGVFRRPRIMPSRYSPVRTLAPEDITYLNRFMGEIEVGLVVSGQQPIPELPVRIPAKVLSQHMGVFATTGMGKSNYMKVFCASSISARLFGLLIIDPHGEYAAGMSSDYESRGLLHHHDADTGLSVFSIQNENVRTELDMKQLLISHDDMDITDLTLLFDLLPSEREVMNLLTPFPGHDIIDFFMNEDVESLPSHVKTTAHIGDHQDIAQRVRSANPDALRVVQRQIQTLVDISSAFLHKTTSSIPDIIEDLLANKVVLIDIPRMSEVAELFLLSVISRAVLHKYKNIVQSGRAGEDEPHRVLLTIEEAQRVLSMESEKTGIFRQIAMEGRKFGVGLCAVTQQPKNIDPRVLAQMNTFVIMGLADRQDRETIASSAKHDLRVLDLEIQTLDRGDAIISTIGIPFPVSCHVHRYEDYIE</sequence>
<dbReference type="RefSeq" id="WP_109968332.1">
    <property type="nucleotide sequence ID" value="NZ_CP176093.1"/>
</dbReference>
<keyword evidence="6" id="KW-0547">Nucleotide-binding</keyword>
<dbReference type="GeneID" id="97548473"/>